<dbReference type="EMBL" id="JARAKH010000038">
    <property type="protein sequence ID" value="KAK8383062.1"/>
    <property type="molecule type" value="Genomic_DNA"/>
</dbReference>
<proteinExistence type="predicted"/>
<name>A0AAW0T9L3_SCYPA</name>
<dbReference type="Proteomes" id="UP001487740">
    <property type="component" value="Unassembled WGS sequence"/>
</dbReference>
<organism evidence="1 2">
    <name type="scientific">Scylla paramamosain</name>
    <name type="common">Mud crab</name>
    <dbReference type="NCBI Taxonomy" id="85552"/>
    <lineage>
        <taxon>Eukaryota</taxon>
        <taxon>Metazoa</taxon>
        <taxon>Ecdysozoa</taxon>
        <taxon>Arthropoda</taxon>
        <taxon>Crustacea</taxon>
        <taxon>Multicrustacea</taxon>
        <taxon>Malacostraca</taxon>
        <taxon>Eumalacostraca</taxon>
        <taxon>Eucarida</taxon>
        <taxon>Decapoda</taxon>
        <taxon>Pleocyemata</taxon>
        <taxon>Brachyura</taxon>
        <taxon>Eubrachyura</taxon>
        <taxon>Portunoidea</taxon>
        <taxon>Portunidae</taxon>
        <taxon>Portuninae</taxon>
        <taxon>Scylla</taxon>
    </lineage>
</organism>
<accession>A0AAW0T9L3</accession>
<protein>
    <submittedName>
        <fullName evidence="1">Uncharacterized protein</fullName>
    </submittedName>
</protein>
<reference evidence="1 2" key="1">
    <citation type="submission" date="2023-03" db="EMBL/GenBank/DDBJ databases">
        <title>High-quality genome of Scylla paramamosain provides insights in environmental adaptation.</title>
        <authorList>
            <person name="Zhang L."/>
        </authorList>
    </citation>
    <scope>NUCLEOTIDE SEQUENCE [LARGE SCALE GENOMIC DNA]</scope>
    <source>
        <strain evidence="1">LZ_2023a</strain>
        <tissue evidence="1">Muscle</tissue>
    </source>
</reference>
<evidence type="ECO:0000313" key="1">
    <source>
        <dbReference type="EMBL" id="KAK8383062.1"/>
    </source>
</evidence>
<keyword evidence="2" id="KW-1185">Reference proteome</keyword>
<sequence>MKRTCEWRGTSLPNPDSTCHSSHPTCCRVVICCCSCRYSCTFRCRCSNISCPARGSSSGGRWKPGVGVRPAWWRTDAGGGGGGGGGGNGSVRAVGVVMTTVLGRVAVRDTRKSPLCAVPGVSRVAGGRGSGQGARCHSGSSRWAGSIPGPRRVCACVPTTTAQPCVSADDRQPTLAFPPHYLRLHGAAPPAPSCSPCRPSPLDPLLPSRATNKCQDRDVISGVTFKWTRDYCLRQAQQEAAGPPLSPRRCNFLLLALLYSPPLLHLRLR</sequence>
<gene>
    <name evidence="1" type="ORF">O3P69_011525</name>
</gene>
<comment type="caution">
    <text evidence="1">The sequence shown here is derived from an EMBL/GenBank/DDBJ whole genome shotgun (WGS) entry which is preliminary data.</text>
</comment>
<evidence type="ECO:0000313" key="2">
    <source>
        <dbReference type="Proteomes" id="UP001487740"/>
    </source>
</evidence>
<dbReference type="AlphaFoldDB" id="A0AAW0T9L3"/>